<keyword evidence="3" id="KW-0119">Carbohydrate metabolism</keyword>
<protein>
    <recommendedName>
        <fullName evidence="5">Fibronectin type-III domain-containing protein</fullName>
    </recommendedName>
</protein>
<dbReference type="Gene3D" id="2.60.40.10">
    <property type="entry name" value="Immunoglobulins"/>
    <property type="match status" value="1"/>
</dbReference>
<proteinExistence type="predicted"/>
<accession>A0ABP9RKB7</accession>
<evidence type="ECO:0000256" key="1">
    <source>
        <dbReference type="ARBA" id="ARBA00022737"/>
    </source>
</evidence>
<dbReference type="SMART" id="SM00060">
    <property type="entry name" value="FN3"/>
    <property type="match status" value="2"/>
</dbReference>
<keyword evidence="7" id="KW-1185">Reference proteome</keyword>
<dbReference type="CDD" id="cd00063">
    <property type="entry name" value="FN3"/>
    <property type="match status" value="1"/>
</dbReference>
<feature type="chain" id="PRO_5047162733" description="Fibronectin type-III domain-containing protein" evidence="4">
    <location>
        <begin position="24"/>
        <end position="780"/>
    </location>
</feature>
<keyword evidence="3" id="KW-0624">Polysaccharide degradation</keyword>
<keyword evidence="2" id="KW-0378">Hydrolase</keyword>
<reference evidence="7" key="1">
    <citation type="journal article" date="2019" name="Int. J. Syst. Evol. Microbiol.">
        <title>The Global Catalogue of Microorganisms (GCM) 10K type strain sequencing project: providing services to taxonomists for standard genome sequencing and annotation.</title>
        <authorList>
            <consortium name="The Broad Institute Genomics Platform"/>
            <consortium name="The Broad Institute Genome Sequencing Center for Infectious Disease"/>
            <person name="Wu L."/>
            <person name="Ma J."/>
        </authorList>
    </citation>
    <scope>NUCLEOTIDE SEQUENCE [LARGE SCALE GENOMIC DNA]</scope>
    <source>
        <strain evidence="7">JCM 18304</strain>
    </source>
</reference>
<dbReference type="RefSeq" id="WP_345626088.1">
    <property type="nucleotide sequence ID" value="NZ_BAABJQ010000002.1"/>
</dbReference>
<name>A0ABP9RKB7_9ACTN</name>
<dbReference type="EMBL" id="BAABJQ010000002">
    <property type="protein sequence ID" value="GAA5178966.1"/>
    <property type="molecule type" value="Genomic_DNA"/>
</dbReference>
<sequence>MAAALAVSLILTGAVVGPRAAHAEDDVPPTTGGCANMAVPEENHAAIRLRVDQPAADAQLPVDDHGNITVDGILHKHATMVDVSDGPTATNDFTIGPPPDGVPAFASSWTTTMRPPHLGANQLCVRAKRDPKRTARILRSFSVVDLIPPSDVHDLAIGHITSTTAVASWGEATDNYGLAGYEISVDGGAPQRTTVGTRSYTIRDLSPSTDHTVSVVAIDLAGNRSTTAATASFRTAEPPPPPNGDLSFDPEQGAAGATWKPDLPTEANYRVFLNGQQLAEFPVDQYCQDAGGNPASPCTEQDVVNYTIAPLEEGTPYTFRVDTLHADGTLARTLSGSFTTTTSTPTVPDAVVQQIATESSQCAGMGGSFYISPSQRGRVPLPAGSTPLFAGCYTVANHSCLDAFLPPSGDKLLDCADDVTRLLLSLAPAGHGPVISSVDGLVDYGAQPATAAPRVAPTDLLDESVTWCTEHTACTVVVEAAVEVAAETAIEAVAAASVSWIVVLGGGIVLGVALAAVLEALFPTPIGFGGLIEYPIHFDTDFDTFDNWGAGQGKWIDSLKTYAEVIKTTNELAAQRGLPFSWNSTEDNRLKETIDLACGAQAGRPPNVGNVCGNGFAIYVPGGQNYLGKSMKDTGTHIVEALGNGIPNPPARSAWFYPARSVNGQAAMNPPWNYRPGWYDTAAFKPNVCSTRNPSLQTCDEFPFWSTNQAVNLSGQLADIRPVPGAETRPQANDVIGFYNKCKVKDNERFLILPVPSWVAAGGPSFGFRVDQGAASLCMP</sequence>
<evidence type="ECO:0000256" key="4">
    <source>
        <dbReference type="SAM" id="SignalP"/>
    </source>
</evidence>
<gene>
    <name evidence="6" type="ORF">GCM10023322_07460</name>
</gene>
<evidence type="ECO:0000256" key="2">
    <source>
        <dbReference type="ARBA" id="ARBA00023295"/>
    </source>
</evidence>
<keyword evidence="1" id="KW-0677">Repeat</keyword>
<evidence type="ECO:0000313" key="7">
    <source>
        <dbReference type="Proteomes" id="UP001501570"/>
    </source>
</evidence>
<dbReference type="InterPro" id="IPR029476">
    <property type="entry name" value="DNase_NucA_NucB"/>
</dbReference>
<organism evidence="6 7">
    <name type="scientific">Rugosimonospora acidiphila</name>
    <dbReference type="NCBI Taxonomy" id="556531"/>
    <lineage>
        <taxon>Bacteria</taxon>
        <taxon>Bacillati</taxon>
        <taxon>Actinomycetota</taxon>
        <taxon>Actinomycetes</taxon>
        <taxon>Micromonosporales</taxon>
        <taxon>Micromonosporaceae</taxon>
        <taxon>Rugosimonospora</taxon>
    </lineage>
</organism>
<dbReference type="PANTHER" id="PTHR46708:SF2">
    <property type="entry name" value="FIBRONECTIN TYPE-III DOMAIN-CONTAINING PROTEIN"/>
    <property type="match status" value="1"/>
</dbReference>
<evidence type="ECO:0000256" key="3">
    <source>
        <dbReference type="ARBA" id="ARBA00023326"/>
    </source>
</evidence>
<dbReference type="Pfam" id="PF14040">
    <property type="entry name" value="DNase_NucA_NucB"/>
    <property type="match status" value="1"/>
</dbReference>
<dbReference type="InterPro" id="IPR003961">
    <property type="entry name" value="FN3_dom"/>
</dbReference>
<keyword evidence="2" id="KW-0326">Glycosidase</keyword>
<evidence type="ECO:0000313" key="6">
    <source>
        <dbReference type="EMBL" id="GAA5178966.1"/>
    </source>
</evidence>
<dbReference type="InterPro" id="IPR036116">
    <property type="entry name" value="FN3_sf"/>
</dbReference>
<dbReference type="PROSITE" id="PS50853">
    <property type="entry name" value="FN3"/>
    <property type="match status" value="1"/>
</dbReference>
<dbReference type="SUPFAM" id="SSF49265">
    <property type="entry name" value="Fibronectin type III"/>
    <property type="match status" value="1"/>
</dbReference>
<keyword evidence="4" id="KW-0732">Signal</keyword>
<evidence type="ECO:0000259" key="5">
    <source>
        <dbReference type="PROSITE" id="PS50853"/>
    </source>
</evidence>
<dbReference type="InterPro" id="IPR013783">
    <property type="entry name" value="Ig-like_fold"/>
</dbReference>
<feature type="domain" description="Fibronectin type-III" evidence="5">
    <location>
        <begin position="148"/>
        <end position="238"/>
    </location>
</feature>
<dbReference type="InterPro" id="IPR050991">
    <property type="entry name" value="ECM_Regulatory_Proteins"/>
</dbReference>
<comment type="caution">
    <text evidence="6">The sequence shown here is derived from an EMBL/GenBank/DDBJ whole genome shotgun (WGS) entry which is preliminary data.</text>
</comment>
<feature type="signal peptide" evidence="4">
    <location>
        <begin position="1"/>
        <end position="23"/>
    </location>
</feature>
<dbReference type="Proteomes" id="UP001501570">
    <property type="component" value="Unassembled WGS sequence"/>
</dbReference>
<dbReference type="PANTHER" id="PTHR46708">
    <property type="entry name" value="TENASCIN"/>
    <property type="match status" value="1"/>
</dbReference>